<feature type="non-terminal residue" evidence="1">
    <location>
        <position position="1"/>
    </location>
</feature>
<evidence type="ECO:0000313" key="1">
    <source>
        <dbReference type="EMBL" id="KAJ7686996.1"/>
    </source>
</evidence>
<dbReference type="EMBL" id="JARKIE010000091">
    <property type="protein sequence ID" value="KAJ7686996.1"/>
    <property type="molecule type" value="Genomic_DNA"/>
</dbReference>
<dbReference type="Proteomes" id="UP001221757">
    <property type="component" value="Unassembled WGS sequence"/>
</dbReference>
<accession>A0AAD7GBQ0</accession>
<name>A0AAD7GBQ0_MYCRO</name>
<feature type="non-terminal residue" evidence="1">
    <location>
        <position position="88"/>
    </location>
</feature>
<protein>
    <submittedName>
        <fullName evidence="1">Uncharacterized protein</fullName>
    </submittedName>
</protein>
<dbReference type="AlphaFoldDB" id="A0AAD7GBQ0"/>
<evidence type="ECO:0000313" key="2">
    <source>
        <dbReference type="Proteomes" id="UP001221757"/>
    </source>
</evidence>
<gene>
    <name evidence="1" type="ORF">B0H17DRAFT_845166</name>
</gene>
<reference evidence="1" key="1">
    <citation type="submission" date="2023-03" db="EMBL/GenBank/DDBJ databases">
        <title>Massive genome expansion in bonnet fungi (Mycena s.s.) driven by repeated elements and novel gene families across ecological guilds.</title>
        <authorList>
            <consortium name="Lawrence Berkeley National Laboratory"/>
            <person name="Harder C.B."/>
            <person name="Miyauchi S."/>
            <person name="Viragh M."/>
            <person name="Kuo A."/>
            <person name="Thoen E."/>
            <person name="Andreopoulos B."/>
            <person name="Lu D."/>
            <person name="Skrede I."/>
            <person name="Drula E."/>
            <person name="Henrissat B."/>
            <person name="Morin E."/>
            <person name="Kohler A."/>
            <person name="Barry K."/>
            <person name="LaButti K."/>
            <person name="Morin E."/>
            <person name="Salamov A."/>
            <person name="Lipzen A."/>
            <person name="Mereny Z."/>
            <person name="Hegedus B."/>
            <person name="Baldrian P."/>
            <person name="Stursova M."/>
            <person name="Weitz H."/>
            <person name="Taylor A."/>
            <person name="Grigoriev I.V."/>
            <person name="Nagy L.G."/>
            <person name="Martin F."/>
            <person name="Kauserud H."/>
        </authorList>
    </citation>
    <scope>NUCLEOTIDE SEQUENCE</scope>
    <source>
        <strain evidence="1">CBHHK067</strain>
    </source>
</reference>
<keyword evidence="2" id="KW-1185">Reference proteome</keyword>
<proteinExistence type="predicted"/>
<comment type="caution">
    <text evidence="1">The sequence shown here is derived from an EMBL/GenBank/DDBJ whole genome shotgun (WGS) entry which is preliminary data.</text>
</comment>
<organism evidence="1 2">
    <name type="scientific">Mycena rosella</name>
    <name type="common">Pink bonnet</name>
    <name type="synonym">Agaricus rosellus</name>
    <dbReference type="NCBI Taxonomy" id="1033263"/>
    <lineage>
        <taxon>Eukaryota</taxon>
        <taxon>Fungi</taxon>
        <taxon>Dikarya</taxon>
        <taxon>Basidiomycota</taxon>
        <taxon>Agaricomycotina</taxon>
        <taxon>Agaricomycetes</taxon>
        <taxon>Agaricomycetidae</taxon>
        <taxon>Agaricales</taxon>
        <taxon>Marasmiineae</taxon>
        <taxon>Mycenaceae</taxon>
        <taxon>Mycena</taxon>
    </lineage>
</organism>
<sequence>SPFPSVHRVVTGHNSAGKSSVIADTTQQAWLATPVNPVYNLHYTGESPAVIDNETSKGKWVDEVTQHPELVSGSRSTFRCLDVPPGDV</sequence>